<keyword evidence="1" id="KW-1133">Transmembrane helix</keyword>
<keyword evidence="1" id="KW-0472">Membrane</keyword>
<protein>
    <submittedName>
        <fullName evidence="2">Uncharacterized protein</fullName>
    </submittedName>
</protein>
<dbReference type="EMBL" id="HBIV01020735">
    <property type="protein sequence ID" value="CAE0663344.1"/>
    <property type="molecule type" value="Transcribed_RNA"/>
</dbReference>
<name>A0A7S3YVV0_9EUKA</name>
<evidence type="ECO:0000313" key="2">
    <source>
        <dbReference type="EMBL" id="CAE0663344.1"/>
    </source>
</evidence>
<keyword evidence="1" id="KW-0812">Transmembrane</keyword>
<accession>A0A7S3YVV0</accession>
<feature type="transmembrane region" description="Helical" evidence="1">
    <location>
        <begin position="20"/>
        <end position="43"/>
    </location>
</feature>
<gene>
    <name evidence="2" type="ORF">LGLO00237_LOCUS14946</name>
</gene>
<sequence length="183" mass="19608">MDGILKKISEASGVDQGTIVVAGGLIGAAGAATLAAAGAFKLLKYTGFAMRIKNNRHIPPGAISTHETVCGIVTRIEDENTFRMLHAPFVYSMVARPDLDAPDSETLRIRLAGVDVMGMDSTKKMLPRGKSVAVQLVSEAVVDKEAVAAIVWERYYVRVCAYVCALARASLSLCVFRVFFNGV</sequence>
<evidence type="ECO:0000256" key="1">
    <source>
        <dbReference type="SAM" id="Phobius"/>
    </source>
</evidence>
<dbReference type="AlphaFoldDB" id="A0A7S3YVV0"/>
<feature type="transmembrane region" description="Helical" evidence="1">
    <location>
        <begin position="159"/>
        <end position="180"/>
    </location>
</feature>
<organism evidence="2">
    <name type="scientific">Lotharella globosa</name>
    <dbReference type="NCBI Taxonomy" id="91324"/>
    <lineage>
        <taxon>Eukaryota</taxon>
        <taxon>Sar</taxon>
        <taxon>Rhizaria</taxon>
        <taxon>Cercozoa</taxon>
        <taxon>Chlorarachniophyceae</taxon>
        <taxon>Lotharella</taxon>
    </lineage>
</organism>
<proteinExistence type="predicted"/>
<reference evidence="2" key="1">
    <citation type="submission" date="2021-01" db="EMBL/GenBank/DDBJ databases">
        <authorList>
            <person name="Corre E."/>
            <person name="Pelletier E."/>
            <person name="Niang G."/>
            <person name="Scheremetjew M."/>
            <person name="Finn R."/>
            <person name="Kale V."/>
            <person name="Holt S."/>
            <person name="Cochrane G."/>
            <person name="Meng A."/>
            <person name="Brown T."/>
            <person name="Cohen L."/>
        </authorList>
    </citation>
    <scope>NUCLEOTIDE SEQUENCE</scope>
    <source>
        <strain evidence="2">CCCM811</strain>
    </source>
</reference>